<dbReference type="Pfam" id="PF03009">
    <property type="entry name" value="GDPD"/>
    <property type="match status" value="1"/>
</dbReference>
<dbReference type="RefSeq" id="WP_290272582.1">
    <property type="nucleotide sequence ID" value="NZ_JAUFQP010000013.1"/>
</dbReference>
<dbReference type="EMBL" id="JBHMFA010000005">
    <property type="protein sequence ID" value="MFB9105162.1"/>
    <property type="molecule type" value="Genomic_DNA"/>
</dbReference>
<comment type="caution">
    <text evidence="2">The sequence shown here is derived from an EMBL/GenBank/DDBJ whole genome shotgun (WGS) entry which is preliminary data.</text>
</comment>
<evidence type="ECO:0000313" key="2">
    <source>
        <dbReference type="EMBL" id="MFB9105162.1"/>
    </source>
</evidence>
<organism evidence="2 3">
    <name type="scientific">Algibacter miyuki</name>
    <dbReference type="NCBI Taxonomy" id="1306933"/>
    <lineage>
        <taxon>Bacteria</taxon>
        <taxon>Pseudomonadati</taxon>
        <taxon>Bacteroidota</taxon>
        <taxon>Flavobacteriia</taxon>
        <taxon>Flavobacteriales</taxon>
        <taxon>Flavobacteriaceae</taxon>
        <taxon>Algibacter</taxon>
    </lineage>
</organism>
<dbReference type="PANTHER" id="PTHR46211">
    <property type="entry name" value="GLYCEROPHOSPHORYL DIESTER PHOSPHODIESTERASE"/>
    <property type="match status" value="1"/>
</dbReference>
<dbReference type="InterPro" id="IPR017946">
    <property type="entry name" value="PLC-like_Pdiesterase_TIM-brl"/>
</dbReference>
<dbReference type="InterPro" id="IPR030395">
    <property type="entry name" value="GP_PDE_dom"/>
</dbReference>
<proteinExistence type="predicted"/>
<dbReference type="PANTHER" id="PTHR46211:SF14">
    <property type="entry name" value="GLYCEROPHOSPHODIESTER PHOSPHODIESTERASE"/>
    <property type="match status" value="1"/>
</dbReference>
<name>A0ABV5GZU5_9FLAO</name>
<protein>
    <submittedName>
        <fullName evidence="2">Glycerophosphodiester phosphodiesterase</fullName>
    </submittedName>
</protein>
<dbReference type="PROSITE" id="PS51704">
    <property type="entry name" value="GP_PDE"/>
    <property type="match status" value="1"/>
</dbReference>
<reference evidence="2 3" key="1">
    <citation type="submission" date="2024-09" db="EMBL/GenBank/DDBJ databases">
        <authorList>
            <person name="Sun Q."/>
            <person name="Mori K."/>
        </authorList>
    </citation>
    <scope>NUCLEOTIDE SEQUENCE [LARGE SCALE GENOMIC DNA]</scope>
    <source>
        <strain evidence="2 3">CECT 8300</strain>
    </source>
</reference>
<gene>
    <name evidence="2" type="ORF">ACFFU1_09640</name>
</gene>
<dbReference type="Proteomes" id="UP001589590">
    <property type="component" value="Unassembled WGS sequence"/>
</dbReference>
<evidence type="ECO:0000259" key="1">
    <source>
        <dbReference type="PROSITE" id="PS51704"/>
    </source>
</evidence>
<sequence length="247" mass="27930">MPERGICAHRGANKLYPENTISAFEEAVHLGAHMIEFDVRMTIDNKLIIMHDATVDRTTNGSGLVENLTWNEIKKLDAGTWKSKKFKGERVPLLEEVLDVFPKNIWLNIHLKGGKKLGTAVAQIILDKGRTHQSIIACNTEIAKGVKKLNNNIMICNMERSHSRNNYIQTTIQNEFTALQFLKKRDNTNMLKDIELLKANKIKINYFYSNTPKEGLALLNKGVDFVLTDNLSEMLDAAQTIGIEPCH</sequence>
<feature type="domain" description="GP-PDE" evidence="1">
    <location>
        <begin position="4"/>
        <end position="238"/>
    </location>
</feature>
<dbReference type="SUPFAM" id="SSF51695">
    <property type="entry name" value="PLC-like phosphodiesterases"/>
    <property type="match status" value="1"/>
</dbReference>
<keyword evidence="3" id="KW-1185">Reference proteome</keyword>
<evidence type="ECO:0000313" key="3">
    <source>
        <dbReference type="Proteomes" id="UP001589590"/>
    </source>
</evidence>
<dbReference type="Gene3D" id="3.20.20.190">
    <property type="entry name" value="Phosphatidylinositol (PI) phosphodiesterase"/>
    <property type="match status" value="1"/>
</dbReference>
<accession>A0ABV5GZU5</accession>